<feature type="chain" id="PRO_5011676766" description="DUF1090 domain-containing protein" evidence="1">
    <location>
        <begin position="20"/>
        <end position="86"/>
    </location>
</feature>
<dbReference type="OrthoDB" id="8480939at2"/>
<keyword evidence="1" id="KW-0732">Signal</keyword>
<protein>
    <recommendedName>
        <fullName evidence="4">DUF1090 domain-containing protein</fullName>
    </recommendedName>
</protein>
<evidence type="ECO:0000256" key="1">
    <source>
        <dbReference type="SAM" id="SignalP"/>
    </source>
</evidence>
<reference evidence="3" key="1">
    <citation type="submission" date="2016-10" db="EMBL/GenBank/DDBJ databases">
        <authorList>
            <person name="Varghese N."/>
            <person name="Submissions S."/>
        </authorList>
    </citation>
    <scope>NUCLEOTIDE SEQUENCE [LARGE SCALE GENOMIC DNA]</scope>
    <source>
        <strain evidence="3">CGMCC 1.6294</strain>
    </source>
</reference>
<dbReference type="RefSeq" id="WP_091987377.1">
    <property type="nucleotide sequence ID" value="NZ_FOYV01000001.1"/>
</dbReference>
<organism evidence="2 3">
    <name type="scientific">Marinobacter gudaonensis</name>
    <dbReference type="NCBI Taxonomy" id="375760"/>
    <lineage>
        <taxon>Bacteria</taxon>
        <taxon>Pseudomonadati</taxon>
        <taxon>Pseudomonadota</taxon>
        <taxon>Gammaproteobacteria</taxon>
        <taxon>Pseudomonadales</taxon>
        <taxon>Marinobacteraceae</taxon>
        <taxon>Marinobacter</taxon>
    </lineage>
</organism>
<keyword evidence="3" id="KW-1185">Reference proteome</keyword>
<sequence length="86" mass="9258">MRFLSVLLATLLFSAPALSGQCPVLMKQVDSQMESADLDASTRAEVEKLRAKGESFHKAGKHAQSEKTLRKAIEKIDAAVEQAAGT</sequence>
<evidence type="ECO:0008006" key="4">
    <source>
        <dbReference type="Google" id="ProtNLM"/>
    </source>
</evidence>
<proteinExistence type="predicted"/>
<name>A0A1I6GQ94_9GAMM</name>
<evidence type="ECO:0000313" key="2">
    <source>
        <dbReference type="EMBL" id="SFR44207.1"/>
    </source>
</evidence>
<gene>
    <name evidence="2" type="ORF">SAMN04488073_1300</name>
</gene>
<dbReference type="AlphaFoldDB" id="A0A1I6GQ94"/>
<evidence type="ECO:0000313" key="3">
    <source>
        <dbReference type="Proteomes" id="UP000199290"/>
    </source>
</evidence>
<feature type="signal peptide" evidence="1">
    <location>
        <begin position="1"/>
        <end position="19"/>
    </location>
</feature>
<dbReference type="EMBL" id="FOYV01000001">
    <property type="protein sequence ID" value="SFR44207.1"/>
    <property type="molecule type" value="Genomic_DNA"/>
</dbReference>
<dbReference type="Proteomes" id="UP000199290">
    <property type="component" value="Unassembled WGS sequence"/>
</dbReference>
<accession>A0A1I6GQ94</accession>